<evidence type="ECO:0000256" key="1">
    <source>
        <dbReference type="ARBA" id="ARBA00001668"/>
    </source>
</evidence>
<dbReference type="GO" id="GO:0008270">
    <property type="term" value="F:zinc ion binding"/>
    <property type="evidence" value="ECO:0007669"/>
    <property type="project" value="InterPro"/>
</dbReference>
<gene>
    <name evidence="4" type="ORF">METZ01_LOCUS306099</name>
</gene>
<reference evidence="4" key="1">
    <citation type="submission" date="2018-05" db="EMBL/GenBank/DDBJ databases">
        <authorList>
            <person name="Lanie J.A."/>
            <person name="Ng W.-L."/>
            <person name="Kazmierczak K.M."/>
            <person name="Andrzejewski T.M."/>
            <person name="Davidsen T.M."/>
            <person name="Wayne K.J."/>
            <person name="Tettelin H."/>
            <person name="Glass J.I."/>
            <person name="Rusch D."/>
            <person name="Podicherti R."/>
            <person name="Tsui H.-C.T."/>
            <person name="Winkler M.E."/>
        </authorList>
    </citation>
    <scope>NUCLEOTIDE SEQUENCE</scope>
</reference>
<dbReference type="SUPFAM" id="SSF81624">
    <property type="entry name" value="N-terminal domain of MutM-like DNA repair proteins"/>
    <property type="match status" value="1"/>
</dbReference>
<dbReference type="InterPro" id="IPR010979">
    <property type="entry name" value="Ribosomal_uS13-like_H2TH"/>
</dbReference>
<dbReference type="GO" id="GO:0006284">
    <property type="term" value="P:base-excision repair"/>
    <property type="evidence" value="ECO:0007669"/>
    <property type="project" value="InterPro"/>
</dbReference>
<dbReference type="AlphaFoldDB" id="A0A382MYR1"/>
<organism evidence="4">
    <name type="scientific">marine metagenome</name>
    <dbReference type="NCBI Taxonomy" id="408172"/>
    <lineage>
        <taxon>unclassified sequences</taxon>
        <taxon>metagenomes</taxon>
        <taxon>ecological metagenomes</taxon>
    </lineage>
</organism>
<dbReference type="InterPro" id="IPR035937">
    <property type="entry name" value="FPG_N"/>
</dbReference>
<dbReference type="CDD" id="cd08966">
    <property type="entry name" value="EcFpg-like_N"/>
    <property type="match status" value="1"/>
</dbReference>
<evidence type="ECO:0000259" key="3">
    <source>
        <dbReference type="PROSITE" id="PS51068"/>
    </source>
</evidence>
<dbReference type="InterPro" id="IPR012319">
    <property type="entry name" value="FPG_cat"/>
</dbReference>
<dbReference type="EC" id="3.2.2.23" evidence="2"/>
<dbReference type="SMART" id="SM00898">
    <property type="entry name" value="Fapy_DNA_glyco"/>
    <property type="match status" value="1"/>
</dbReference>
<dbReference type="SUPFAM" id="SSF46946">
    <property type="entry name" value="S13-like H2TH domain"/>
    <property type="match status" value="1"/>
</dbReference>
<accession>A0A382MYR1</accession>
<dbReference type="GO" id="GO:0003906">
    <property type="term" value="F:DNA-(apurinic or apyrimidinic site) endonuclease activity"/>
    <property type="evidence" value="ECO:0007669"/>
    <property type="project" value="InterPro"/>
</dbReference>
<evidence type="ECO:0000313" key="4">
    <source>
        <dbReference type="EMBL" id="SVC53245.1"/>
    </source>
</evidence>
<dbReference type="PROSITE" id="PS51068">
    <property type="entry name" value="FPG_CAT"/>
    <property type="match status" value="1"/>
</dbReference>
<proteinExistence type="predicted"/>
<protein>
    <recommendedName>
        <fullName evidence="2">DNA-formamidopyrimidine glycosylase</fullName>
        <ecNumber evidence="2">3.2.2.23</ecNumber>
    </recommendedName>
</protein>
<name>A0A382MYR1_9ZZZZ</name>
<dbReference type="GO" id="GO:0003676">
    <property type="term" value="F:nucleic acid binding"/>
    <property type="evidence" value="ECO:0007669"/>
    <property type="project" value="InterPro"/>
</dbReference>
<sequence length="165" mass="18753">MPELPEVEVLVRHLGPLLHNKAVRGVQVHRKKSIWPTSSRRMRDQLVGAKFKSIKRRAKYLLFEMKPTGKMPAFTLLGHLGMTGRMYLLPKKVQLPKHTAVVLELGRHNFVFEDTRYFGRLTLNTESLDALGPEPLGDGFSGDTLREALRRSSQAIKVKLLDQSI</sequence>
<feature type="non-terminal residue" evidence="4">
    <location>
        <position position="165"/>
    </location>
</feature>
<dbReference type="Pfam" id="PF01149">
    <property type="entry name" value="Fapy_DNA_glyco"/>
    <property type="match status" value="1"/>
</dbReference>
<feature type="domain" description="Formamidopyrimidine-DNA glycosylase catalytic" evidence="3">
    <location>
        <begin position="2"/>
        <end position="119"/>
    </location>
</feature>
<dbReference type="EMBL" id="UINC01096397">
    <property type="protein sequence ID" value="SVC53245.1"/>
    <property type="molecule type" value="Genomic_DNA"/>
</dbReference>
<dbReference type="PANTHER" id="PTHR22993">
    <property type="entry name" value="FORMAMIDOPYRIMIDINE-DNA GLYCOSYLASE"/>
    <property type="match status" value="1"/>
</dbReference>
<dbReference type="PANTHER" id="PTHR22993:SF9">
    <property type="entry name" value="FORMAMIDOPYRIMIDINE-DNA GLYCOSYLASE"/>
    <property type="match status" value="1"/>
</dbReference>
<dbReference type="GO" id="GO:0034039">
    <property type="term" value="F:8-oxo-7,8-dihydroguanine DNA N-glycosylase activity"/>
    <property type="evidence" value="ECO:0007669"/>
    <property type="project" value="TreeGrafter"/>
</dbReference>
<comment type="catalytic activity">
    <reaction evidence="1">
        <text>Hydrolysis of DNA containing ring-opened 7-methylguanine residues, releasing 2,6-diamino-4-hydroxy-5-(N-methyl)formamidopyrimidine.</text>
        <dbReference type="EC" id="3.2.2.23"/>
    </reaction>
</comment>
<dbReference type="Gene3D" id="3.20.190.10">
    <property type="entry name" value="MutM-like, N-terminal"/>
    <property type="match status" value="1"/>
</dbReference>
<evidence type="ECO:0000256" key="2">
    <source>
        <dbReference type="ARBA" id="ARBA00012024"/>
    </source>
</evidence>